<evidence type="ECO:0000259" key="3">
    <source>
        <dbReference type="PROSITE" id="PS51898"/>
    </source>
</evidence>
<dbReference type="InterPro" id="IPR002104">
    <property type="entry name" value="Integrase_catalytic"/>
</dbReference>
<dbReference type="InterPro" id="IPR044068">
    <property type="entry name" value="CB"/>
</dbReference>
<feature type="domain" description="Core-binding (CB)" evidence="4">
    <location>
        <begin position="1"/>
        <end position="81"/>
    </location>
</feature>
<dbReference type="Gene3D" id="1.10.443.10">
    <property type="entry name" value="Intergrase catalytic core"/>
    <property type="match status" value="1"/>
</dbReference>
<dbReference type="GO" id="GO:0003677">
    <property type="term" value="F:DNA binding"/>
    <property type="evidence" value="ECO:0007669"/>
    <property type="project" value="UniProtKB-KW"/>
</dbReference>
<gene>
    <name evidence="5" type="ORF">METZ01_LOCUS494793</name>
</gene>
<evidence type="ECO:0000256" key="2">
    <source>
        <dbReference type="ARBA" id="ARBA00023172"/>
    </source>
</evidence>
<dbReference type="InterPro" id="IPR013762">
    <property type="entry name" value="Integrase-like_cat_sf"/>
</dbReference>
<dbReference type="Pfam" id="PF13102">
    <property type="entry name" value="Phage_int_SAM_5"/>
    <property type="match status" value="1"/>
</dbReference>
<dbReference type="EMBL" id="UINC01215991">
    <property type="protein sequence ID" value="SVE41939.1"/>
    <property type="molecule type" value="Genomic_DNA"/>
</dbReference>
<proteinExistence type="predicted"/>
<evidence type="ECO:0008006" key="6">
    <source>
        <dbReference type="Google" id="ProtNLM"/>
    </source>
</evidence>
<reference evidence="5" key="1">
    <citation type="submission" date="2018-05" db="EMBL/GenBank/DDBJ databases">
        <authorList>
            <person name="Lanie J.A."/>
            <person name="Ng W.-L."/>
            <person name="Kazmierczak K.M."/>
            <person name="Andrzejewski T.M."/>
            <person name="Davidsen T.M."/>
            <person name="Wayne K.J."/>
            <person name="Tettelin H."/>
            <person name="Glass J.I."/>
            <person name="Rusch D."/>
            <person name="Podicherti R."/>
            <person name="Tsui H.-C.T."/>
            <person name="Winkler M.E."/>
        </authorList>
    </citation>
    <scope>NUCLEOTIDE SEQUENCE</scope>
</reference>
<dbReference type="Gene3D" id="1.10.150.130">
    <property type="match status" value="1"/>
</dbReference>
<name>A0A383DCC3_9ZZZZ</name>
<feature type="domain" description="Tyr recombinase" evidence="3">
    <location>
        <begin position="102"/>
        <end position="236"/>
    </location>
</feature>
<evidence type="ECO:0000259" key="4">
    <source>
        <dbReference type="PROSITE" id="PS51900"/>
    </source>
</evidence>
<organism evidence="5">
    <name type="scientific">marine metagenome</name>
    <dbReference type="NCBI Taxonomy" id="408172"/>
    <lineage>
        <taxon>unclassified sequences</taxon>
        <taxon>metagenomes</taxon>
        <taxon>ecological metagenomes</taxon>
    </lineage>
</organism>
<dbReference type="InterPro" id="IPR010998">
    <property type="entry name" value="Integrase_recombinase_N"/>
</dbReference>
<feature type="non-terminal residue" evidence="5">
    <location>
        <position position="236"/>
    </location>
</feature>
<dbReference type="PROSITE" id="PS51900">
    <property type="entry name" value="CB"/>
    <property type="match status" value="1"/>
</dbReference>
<dbReference type="InterPro" id="IPR050090">
    <property type="entry name" value="Tyrosine_recombinase_XerCD"/>
</dbReference>
<keyword evidence="1" id="KW-0238">DNA-binding</keyword>
<dbReference type="PANTHER" id="PTHR30349">
    <property type="entry name" value="PHAGE INTEGRASE-RELATED"/>
    <property type="match status" value="1"/>
</dbReference>
<dbReference type="PROSITE" id="PS51898">
    <property type="entry name" value="TYR_RECOMBINASE"/>
    <property type="match status" value="1"/>
</dbReference>
<sequence length="236" mass="27211">SDLSAYLDEYLSVRSRVSENTHNTARAVTARFKCFLTTVGIRSISELNIKVLDDYIDYLDLAPNTVHNHLKELKIMLRRAVADGLLESNPAEHVTLPKIIKKDLHRMLEPIDLKIIFEGANSYKLYFEFLYYTGLRAGDVARLTYGDIDFNRNSITCLIRKAKRFHELPLAKELLVQVKQGKKEDPLFPALYAVTERKLNDNLKKPRLYMQALLQAKGRPKATLHSFRTTFNNTLR</sequence>
<protein>
    <recommendedName>
        <fullName evidence="6">Tyr recombinase domain-containing protein</fullName>
    </recommendedName>
</protein>
<dbReference type="GO" id="GO:0015074">
    <property type="term" value="P:DNA integration"/>
    <property type="evidence" value="ECO:0007669"/>
    <property type="project" value="InterPro"/>
</dbReference>
<keyword evidence="2" id="KW-0233">DNA recombination</keyword>
<dbReference type="AlphaFoldDB" id="A0A383DCC3"/>
<dbReference type="GO" id="GO:0006310">
    <property type="term" value="P:DNA recombination"/>
    <property type="evidence" value="ECO:0007669"/>
    <property type="project" value="UniProtKB-KW"/>
</dbReference>
<dbReference type="Pfam" id="PF00589">
    <property type="entry name" value="Phage_integrase"/>
    <property type="match status" value="1"/>
</dbReference>
<accession>A0A383DCC3</accession>
<evidence type="ECO:0000313" key="5">
    <source>
        <dbReference type="EMBL" id="SVE41939.1"/>
    </source>
</evidence>
<dbReference type="SUPFAM" id="SSF56349">
    <property type="entry name" value="DNA breaking-rejoining enzymes"/>
    <property type="match status" value="1"/>
</dbReference>
<dbReference type="InterPro" id="IPR011010">
    <property type="entry name" value="DNA_brk_join_enz"/>
</dbReference>
<dbReference type="CDD" id="cd00397">
    <property type="entry name" value="DNA_BRE_C"/>
    <property type="match status" value="1"/>
</dbReference>
<dbReference type="InterPro" id="IPR025269">
    <property type="entry name" value="SAM-like_dom"/>
</dbReference>
<feature type="non-terminal residue" evidence="5">
    <location>
        <position position="1"/>
    </location>
</feature>
<evidence type="ECO:0000256" key="1">
    <source>
        <dbReference type="ARBA" id="ARBA00023125"/>
    </source>
</evidence>